<reference evidence="2 3" key="1">
    <citation type="submission" date="2019-05" db="EMBL/GenBank/DDBJ databases">
        <title>Whole genome sequence analysis of Cupriavidus campinensis S14E4C strain.</title>
        <authorList>
            <person name="Abbaszade G."/>
            <person name="Szabo A."/>
            <person name="Toumi M."/>
            <person name="Toth E."/>
        </authorList>
    </citation>
    <scope>NUCLEOTIDE SEQUENCE [LARGE SCALE GENOMIC DNA]</scope>
    <source>
        <strain evidence="2 3">S14E4C</strain>
    </source>
</reference>
<dbReference type="RefSeq" id="WP_144200720.1">
    <property type="nucleotide sequence ID" value="NZ_VCIZ01000014.1"/>
</dbReference>
<keyword evidence="1" id="KW-0812">Transmembrane</keyword>
<accession>A0ABY3EI86</accession>
<feature type="transmembrane region" description="Helical" evidence="1">
    <location>
        <begin position="12"/>
        <end position="31"/>
    </location>
</feature>
<organism evidence="2 3">
    <name type="scientific">Cupriavidus campinensis</name>
    <dbReference type="NCBI Taxonomy" id="151783"/>
    <lineage>
        <taxon>Bacteria</taxon>
        <taxon>Pseudomonadati</taxon>
        <taxon>Pseudomonadota</taxon>
        <taxon>Betaproteobacteria</taxon>
        <taxon>Burkholderiales</taxon>
        <taxon>Burkholderiaceae</taxon>
        <taxon>Cupriavidus</taxon>
    </lineage>
</organism>
<gene>
    <name evidence="2" type="ORF">FGG12_21345</name>
</gene>
<proteinExistence type="predicted"/>
<evidence type="ECO:0000313" key="2">
    <source>
        <dbReference type="EMBL" id="TSP10641.1"/>
    </source>
</evidence>
<keyword evidence="1" id="KW-0472">Membrane</keyword>
<comment type="caution">
    <text evidence="2">The sequence shown here is derived from an EMBL/GenBank/DDBJ whole genome shotgun (WGS) entry which is preliminary data.</text>
</comment>
<name>A0ABY3EI86_9BURK</name>
<evidence type="ECO:0000313" key="3">
    <source>
        <dbReference type="Proteomes" id="UP000318943"/>
    </source>
</evidence>
<sequence>MTNSASFYTDWNFWTVVVAAAALFLSLLPYLQRWLRPPKLRVEVYDQIAVSHKVGWPMLQVHVGLRNVGGRETIVSQIVAELESDATGAFSLIGRNYVRSEGGSVALLSPFAVSPGKEWGHVVNFLPTPSRDDERGYRLLESRLRRDIVDKYEAREQQGQPKQLLEGDPALVAPLLQLFQNNFRWRSADYRLTIRLHGGERNELLASVTYRFVLFESDVAEMRELADDYKFGAGIYYDNTERRPWVFPTLQRPEGVT</sequence>
<protein>
    <recommendedName>
        <fullName evidence="4">DUF3592 domain-containing protein</fullName>
    </recommendedName>
</protein>
<evidence type="ECO:0008006" key="4">
    <source>
        <dbReference type="Google" id="ProtNLM"/>
    </source>
</evidence>
<evidence type="ECO:0000256" key="1">
    <source>
        <dbReference type="SAM" id="Phobius"/>
    </source>
</evidence>
<keyword evidence="3" id="KW-1185">Reference proteome</keyword>
<dbReference type="EMBL" id="VCIZ01000014">
    <property type="protein sequence ID" value="TSP10641.1"/>
    <property type="molecule type" value="Genomic_DNA"/>
</dbReference>
<keyword evidence="1" id="KW-1133">Transmembrane helix</keyword>
<dbReference type="Proteomes" id="UP000318943">
    <property type="component" value="Unassembled WGS sequence"/>
</dbReference>